<evidence type="ECO:0000313" key="3">
    <source>
        <dbReference type="Proteomes" id="UP000287519"/>
    </source>
</evidence>
<evidence type="ECO:0000256" key="1">
    <source>
        <dbReference type="SAM" id="MobiDB-lite"/>
    </source>
</evidence>
<evidence type="ECO:0000313" key="2">
    <source>
        <dbReference type="EMBL" id="GCE42971.1"/>
    </source>
</evidence>
<proteinExistence type="predicted"/>
<dbReference type="AlphaFoldDB" id="A0A402CH79"/>
<sequence length="70" mass="7818">MVLRWHVDDVRGRFPDSSALLCDESGFGTVAATIRNRLRHSMGVEGRPESSGSARTNASRLRYANSRARR</sequence>
<dbReference type="Proteomes" id="UP000287519">
    <property type="component" value="Unassembled WGS sequence"/>
</dbReference>
<comment type="caution">
    <text evidence="2">The sequence shown here is derived from an EMBL/GenBank/DDBJ whole genome shotgun (WGS) entry which is preliminary data.</text>
</comment>
<protein>
    <submittedName>
        <fullName evidence="2">Mobile element protein</fullName>
    </submittedName>
</protein>
<accession>A0A402CH79</accession>
<keyword evidence="3" id="KW-1185">Reference proteome</keyword>
<feature type="compositionally biased region" description="Polar residues" evidence="1">
    <location>
        <begin position="50"/>
        <end position="59"/>
    </location>
</feature>
<feature type="region of interest" description="Disordered" evidence="1">
    <location>
        <begin position="42"/>
        <end position="70"/>
    </location>
</feature>
<name>A0A402CH79_RHOWR</name>
<gene>
    <name evidence="2" type="ORF">Rhow_007100</name>
</gene>
<reference evidence="2 3" key="1">
    <citation type="submission" date="2018-11" db="EMBL/GenBank/DDBJ databases">
        <title>Microbial catabolism of amino acid.</title>
        <authorList>
            <person name="Hibi M."/>
            <person name="Ogawa J."/>
        </authorList>
    </citation>
    <scope>NUCLEOTIDE SEQUENCE [LARGE SCALE GENOMIC DNA]</scope>
    <source>
        <strain evidence="2 3">C31-06</strain>
    </source>
</reference>
<dbReference type="EMBL" id="BHYM01000064">
    <property type="protein sequence ID" value="GCE42971.1"/>
    <property type="molecule type" value="Genomic_DNA"/>
</dbReference>
<organism evidence="2 3">
    <name type="scientific">Rhodococcus wratislaviensis</name>
    <name type="common">Tsukamurella wratislaviensis</name>
    <dbReference type="NCBI Taxonomy" id="44752"/>
    <lineage>
        <taxon>Bacteria</taxon>
        <taxon>Bacillati</taxon>
        <taxon>Actinomycetota</taxon>
        <taxon>Actinomycetes</taxon>
        <taxon>Mycobacteriales</taxon>
        <taxon>Nocardiaceae</taxon>
        <taxon>Rhodococcus</taxon>
    </lineage>
</organism>